<dbReference type="AlphaFoldDB" id="A0A1M7UW74"/>
<evidence type="ECO:0000313" key="3">
    <source>
        <dbReference type="EMBL" id="SHN87167.1"/>
    </source>
</evidence>
<reference evidence="4" key="1">
    <citation type="submission" date="2016-11" db="EMBL/GenBank/DDBJ databases">
        <authorList>
            <person name="Varghese N."/>
            <person name="Submissions S."/>
        </authorList>
    </citation>
    <scope>NUCLEOTIDE SEQUENCE [LARGE SCALE GENOMIC DNA]</scope>
    <source>
        <strain evidence="4">GAS401</strain>
    </source>
</reference>
<evidence type="ECO:0000256" key="1">
    <source>
        <dbReference type="SAM" id="MobiDB-lite"/>
    </source>
</evidence>
<keyword evidence="4" id="KW-1185">Reference proteome</keyword>
<dbReference type="Pfam" id="PF18932">
    <property type="entry name" value="DUF5681"/>
    <property type="match status" value="1"/>
</dbReference>
<dbReference type="EMBL" id="LT670849">
    <property type="protein sequence ID" value="SHN87167.1"/>
    <property type="molecule type" value="Genomic_DNA"/>
</dbReference>
<feature type="region of interest" description="Disordered" evidence="1">
    <location>
        <begin position="108"/>
        <end position="128"/>
    </location>
</feature>
<protein>
    <recommendedName>
        <fullName evidence="2">DUF5681 domain-containing protein</fullName>
    </recommendedName>
</protein>
<feature type="region of interest" description="Disordered" evidence="1">
    <location>
        <begin position="1"/>
        <end position="37"/>
    </location>
</feature>
<evidence type="ECO:0000313" key="4">
    <source>
        <dbReference type="Proteomes" id="UP000184096"/>
    </source>
</evidence>
<feature type="domain" description="DUF5681" evidence="2">
    <location>
        <begin position="17"/>
        <end position="49"/>
    </location>
</feature>
<gene>
    <name evidence="3" type="ORF">SAMN05444170_7039</name>
</gene>
<proteinExistence type="predicted"/>
<name>A0A1M7UW74_9BRAD</name>
<organism evidence="3 4">
    <name type="scientific">Bradyrhizobium erythrophlei</name>
    <dbReference type="NCBI Taxonomy" id="1437360"/>
    <lineage>
        <taxon>Bacteria</taxon>
        <taxon>Pseudomonadati</taxon>
        <taxon>Pseudomonadota</taxon>
        <taxon>Alphaproteobacteria</taxon>
        <taxon>Hyphomicrobiales</taxon>
        <taxon>Nitrobacteraceae</taxon>
        <taxon>Bradyrhizobium</taxon>
    </lineage>
</organism>
<sequence>MPGMSDTASADEKQRPAHWFKPGQSGNPAGRQRGSRNRLADSFVADLAAAWNEHGEAALKACALEHPEKFVRVVADLMPRTLDLNIAVDVVAFADRFARAAELLGNIDTPKPRKALPNQPPKVIEHGG</sequence>
<dbReference type="Proteomes" id="UP000184096">
    <property type="component" value="Chromosome I"/>
</dbReference>
<evidence type="ECO:0000259" key="2">
    <source>
        <dbReference type="Pfam" id="PF18932"/>
    </source>
</evidence>
<dbReference type="InterPro" id="IPR043736">
    <property type="entry name" value="DUF5681"/>
</dbReference>
<accession>A0A1M7UW74</accession>